<protein>
    <submittedName>
        <fullName evidence="1">Uncharacterized protein</fullName>
    </submittedName>
</protein>
<evidence type="ECO:0000313" key="1">
    <source>
        <dbReference type="EMBL" id="DAE17643.1"/>
    </source>
</evidence>
<name>A0A8S5QFJ3_9CAUD</name>
<organism evidence="1">
    <name type="scientific">Podoviridae sp. ctx0K11</name>
    <dbReference type="NCBI Taxonomy" id="2825287"/>
    <lineage>
        <taxon>Viruses</taxon>
        <taxon>Duplodnaviria</taxon>
        <taxon>Heunggongvirae</taxon>
        <taxon>Uroviricota</taxon>
        <taxon>Caudoviricetes</taxon>
    </lineage>
</organism>
<accession>A0A8S5QFJ3</accession>
<reference evidence="1" key="1">
    <citation type="journal article" date="2021" name="Proc. Natl. Acad. Sci. U.S.A.">
        <title>A Catalog of Tens of Thousands of Viruses from Human Metagenomes Reveals Hidden Associations with Chronic Diseases.</title>
        <authorList>
            <person name="Tisza M.J."/>
            <person name="Buck C.B."/>
        </authorList>
    </citation>
    <scope>NUCLEOTIDE SEQUENCE</scope>
    <source>
        <strain evidence="1">Ctx0K11</strain>
    </source>
</reference>
<dbReference type="EMBL" id="BK015643">
    <property type="protein sequence ID" value="DAE17643.1"/>
    <property type="molecule type" value="Genomic_DNA"/>
</dbReference>
<sequence length="130" mass="15748">MIRKILTVEDVKVELERYFEVMKWLPDIQRPRCKTTNFYRVAVPPVNPEDAEYMRPSITGEDISDAWYIDEHWMSAPLILPNEYVFLRDFLSGVPKKVLAYRYSPNQTDRKYIYRWAERLLKRIFDAVRR</sequence>
<proteinExistence type="predicted"/>